<sequence length="889" mass="98445">MSGAEGIAGLALSAVSVAALFTTCIQCFDIVVAGKNFSEDYEQLCALFSLQRARFGLWGESVGLIPSPNSHPRLTYNEQLNRSDIRSCVERTLNNIKSLLDEASQIDERYGLNSAAQSSEIASPRGLDIFRTPFERFKTDIKRHQKKTSAWKVTRWAVHDVEKFEKLIGRLKEFVDGLESITKSLGLLKQQHAKLLQEIESISDAEGLRLLRDASSRHGTSDRDISDTASRRLISVVGSIVDRQSSSVKQSTAYTFSSARSLPYAVAGASSTFLPVPGSWPDDSSSNLESNPKGTPQSQRAGASKNIARVCQQCLEERCKCMPSATLSDSCVRCAQLGKDCSFATEDDMAARGDIIATDSVVQTASTTTSQLPETPQNQRLVNELITKTKPRPPQSFAAGDTQYGRILAPIKRVDEKYWIRKSATFLSHAQSSSSAAKRMFFELRDIREGKVPFVSAVPVDDNLDTVLASIEGPPETPYEKGIFWIVVKLSKRNPDSPPLMRFQTKIYHPNISPRGDICANYRENWNSVISGNSHGNSAEDFKGSWYQRKRSKTQWTLGYLLTALCGLLSTPNVDDPLVPEIAQKYLEDYDGFQENARLYTQLFATAERPFIKDLVFPEEELDLTTTSSRAADSAAASSLSSSTGPEKDTRTTQLLTPPSSIIRDDCVSIIPPSNPWAAHIDWPTLSHEWSIRERCRDDDSNLPALLMLTRDHMKTKTALVGDATDLDLTFALLEQSVQALASSNPYDDLGLNIFYSQVQQLCAAYVVGKLNSRGLRLAEDDFDAPLRYLKFHINDPQNPALNWTFNRTVEELQNLLSVTSTTLQDIQLGNIKTWCSGPASGVPRCLMKHPGRGVNYVDASISMALSRRKYTQARKSWNGPTEGGRADL</sequence>
<dbReference type="OrthoDB" id="20872at2759"/>
<dbReference type="Gene3D" id="1.20.120.1020">
    <property type="entry name" value="Prion-inhibition and propagation, HeLo domain"/>
    <property type="match status" value="1"/>
</dbReference>
<dbReference type="PROSITE" id="PS50127">
    <property type="entry name" value="UBC_2"/>
    <property type="match status" value="1"/>
</dbReference>
<dbReference type="InterPro" id="IPR029498">
    <property type="entry name" value="HeLo_dom"/>
</dbReference>
<dbReference type="Gene3D" id="3.10.110.10">
    <property type="entry name" value="Ubiquitin Conjugating Enzyme"/>
    <property type="match status" value="1"/>
</dbReference>
<keyword evidence="4" id="KW-1185">Reference proteome</keyword>
<evidence type="ECO:0000313" key="3">
    <source>
        <dbReference type="EMBL" id="CZR57558.1"/>
    </source>
</evidence>
<dbReference type="AlphaFoldDB" id="A0A1L7WXQ7"/>
<dbReference type="SUPFAM" id="SSF54495">
    <property type="entry name" value="UBC-like"/>
    <property type="match status" value="1"/>
</dbReference>
<feature type="compositionally biased region" description="Polar residues" evidence="1">
    <location>
        <begin position="282"/>
        <end position="301"/>
    </location>
</feature>
<feature type="domain" description="UBC core" evidence="2">
    <location>
        <begin position="435"/>
        <end position="606"/>
    </location>
</feature>
<feature type="region of interest" description="Disordered" evidence="1">
    <location>
        <begin position="277"/>
        <end position="302"/>
    </location>
</feature>
<dbReference type="InterPro" id="IPR016135">
    <property type="entry name" value="UBQ-conjugating_enzyme/RWD"/>
</dbReference>
<proteinExistence type="predicted"/>
<accession>A0A1L7WXQ7</accession>
<evidence type="ECO:0000256" key="1">
    <source>
        <dbReference type="SAM" id="MobiDB-lite"/>
    </source>
</evidence>
<gene>
    <name evidence="3" type="ORF">PAC_07447</name>
</gene>
<protein>
    <submittedName>
        <fullName evidence="3">Related to ubiquitin conjugating enzyme ubc1</fullName>
    </submittedName>
</protein>
<feature type="compositionally biased region" description="Low complexity" evidence="1">
    <location>
        <begin position="627"/>
        <end position="644"/>
    </location>
</feature>
<dbReference type="PANTHER" id="PTHR24068">
    <property type="entry name" value="UBIQUITIN-CONJUGATING ENZYME E2"/>
    <property type="match status" value="1"/>
</dbReference>
<dbReference type="InterPro" id="IPR038305">
    <property type="entry name" value="HeLo_sf"/>
</dbReference>
<dbReference type="Pfam" id="PF00179">
    <property type="entry name" value="UQ_con"/>
    <property type="match status" value="1"/>
</dbReference>
<dbReference type="SMART" id="SM00212">
    <property type="entry name" value="UBCc"/>
    <property type="match status" value="1"/>
</dbReference>
<dbReference type="InterPro" id="IPR000608">
    <property type="entry name" value="UBC"/>
</dbReference>
<feature type="region of interest" description="Disordered" evidence="1">
    <location>
        <begin position="627"/>
        <end position="655"/>
    </location>
</feature>
<dbReference type="Pfam" id="PF14479">
    <property type="entry name" value="HeLo"/>
    <property type="match status" value="1"/>
</dbReference>
<dbReference type="STRING" id="576137.A0A1L7WXQ7"/>
<name>A0A1L7WXQ7_9HELO</name>
<evidence type="ECO:0000313" key="4">
    <source>
        <dbReference type="Proteomes" id="UP000184330"/>
    </source>
</evidence>
<organism evidence="3 4">
    <name type="scientific">Phialocephala subalpina</name>
    <dbReference type="NCBI Taxonomy" id="576137"/>
    <lineage>
        <taxon>Eukaryota</taxon>
        <taxon>Fungi</taxon>
        <taxon>Dikarya</taxon>
        <taxon>Ascomycota</taxon>
        <taxon>Pezizomycotina</taxon>
        <taxon>Leotiomycetes</taxon>
        <taxon>Helotiales</taxon>
        <taxon>Mollisiaceae</taxon>
        <taxon>Phialocephala</taxon>
        <taxon>Phialocephala fortinii species complex</taxon>
    </lineage>
</organism>
<evidence type="ECO:0000259" key="2">
    <source>
        <dbReference type="PROSITE" id="PS50127"/>
    </source>
</evidence>
<dbReference type="Proteomes" id="UP000184330">
    <property type="component" value="Unassembled WGS sequence"/>
</dbReference>
<reference evidence="3 4" key="1">
    <citation type="submission" date="2016-03" db="EMBL/GenBank/DDBJ databases">
        <authorList>
            <person name="Ploux O."/>
        </authorList>
    </citation>
    <scope>NUCLEOTIDE SEQUENCE [LARGE SCALE GENOMIC DNA]</scope>
    <source>
        <strain evidence="3 4">UAMH 11012</strain>
    </source>
</reference>
<dbReference type="EMBL" id="FJOG01000010">
    <property type="protein sequence ID" value="CZR57558.1"/>
    <property type="molecule type" value="Genomic_DNA"/>
</dbReference>